<reference evidence="2" key="1">
    <citation type="submission" date="2020-10" db="EMBL/GenBank/DDBJ databases">
        <authorList>
            <person name="Gilroy R."/>
        </authorList>
    </citation>
    <scope>NUCLEOTIDE SEQUENCE</scope>
    <source>
        <strain evidence="2">ChiSjej1B19-3389</strain>
    </source>
</reference>
<organism evidence="2 3">
    <name type="scientific">Candidatus Scatavimonas merdigallinarum</name>
    <dbReference type="NCBI Taxonomy" id="2840914"/>
    <lineage>
        <taxon>Bacteria</taxon>
        <taxon>Bacillati</taxon>
        <taxon>Bacillota</taxon>
        <taxon>Clostridia</taxon>
        <taxon>Eubacteriales</taxon>
        <taxon>Oscillospiraceae</taxon>
        <taxon>Oscillospiraceae incertae sedis</taxon>
        <taxon>Candidatus Scatavimonas</taxon>
    </lineage>
</organism>
<dbReference type="PANTHER" id="PTHR12526">
    <property type="entry name" value="GLYCOSYLTRANSFERASE"/>
    <property type="match status" value="1"/>
</dbReference>
<comment type="caution">
    <text evidence="2">The sequence shown here is derived from an EMBL/GenBank/DDBJ whole genome shotgun (WGS) entry which is preliminary data.</text>
</comment>
<feature type="domain" description="Glycosyltransferase subfamily 4-like N-terminal" evidence="1">
    <location>
        <begin position="17"/>
        <end position="178"/>
    </location>
</feature>
<name>A0A9D0ZI92_9FIRM</name>
<gene>
    <name evidence="2" type="ORF">IAD32_06285</name>
</gene>
<reference evidence="2" key="2">
    <citation type="journal article" date="2021" name="PeerJ">
        <title>Extensive microbial diversity within the chicken gut microbiome revealed by metagenomics and culture.</title>
        <authorList>
            <person name="Gilroy R."/>
            <person name="Ravi A."/>
            <person name="Getino M."/>
            <person name="Pursley I."/>
            <person name="Horton D.L."/>
            <person name="Alikhan N.F."/>
            <person name="Baker D."/>
            <person name="Gharbi K."/>
            <person name="Hall N."/>
            <person name="Watson M."/>
            <person name="Adriaenssens E.M."/>
            <person name="Foster-Nyarko E."/>
            <person name="Jarju S."/>
            <person name="Secka A."/>
            <person name="Antonio M."/>
            <person name="Oren A."/>
            <person name="Chaudhuri R.R."/>
            <person name="La Ragione R."/>
            <person name="Hildebrand F."/>
            <person name="Pallen M.J."/>
        </authorList>
    </citation>
    <scope>NUCLEOTIDE SEQUENCE</scope>
    <source>
        <strain evidence="2">ChiSjej1B19-3389</strain>
    </source>
</reference>
<dbReference type="Proteomes" id="UP000886787">
    <property type="component" value="Unassembled WGS sequence"/>
</dbReference>
<dbReference type="Pfam" id="PF13439">
    <property type="entry name" value="Glyco_transf_4"/>
    <property type="match status" value="1"/>
</dbReference>
<sequence>MQEPIRILHMLASMNRGGAEAMIMNYYRHINTSKVQFDFLLTTPGRYDYEDEILQLGGRINRIRPLTKTRPWEYMQDVDRFFKNHPQYRVVHSHTSSKSYFPLKIAKRNHIPVRIAHSHSSKAESGINGMIRKALRIPLRTVATDFFACGEEAALYLYGKRLAQKKAVIVPNAIDAARYAYNARQAQETRRNLGLEGRFVIGHIGRFFPVKNHMFLIDVFHAVKQKRPDSCLLLVGEGDLMEPVKEKVRALGLEKDVRFTGVRSDVPELLWAMDVFVFPSLNEGIPVTMIEAQAAGLQCMMSDSIPAQCVITQNVRQMPLTCPPEGWAAEILRFQNGYVRRNMRAQVAQAGFDIQKNAKWLEAFYLHAYDCVHE</sequence>
<dbReference type="AlphaFoldDB" id="A0A9D0ZI92"/>
<proteinExistence type="predicted"/>
<accession>A0A9D0ZI92</accession>
<protein>
    <submittedName>
        <fullName evidence="2">Glycosyltransferase family 1 protein</fullName>
    </submittedName>
</protein>
<dbReference type="SUPFAM" id="SSF53756">
    <property type="entry name" value="UDP-Glycosyltransferase/glycogen phosphorylase"/>
    <property type="match status" value="1"/>
</dbReference>
<evidence type="ECO:0000313" key="3">
    <source>
        <dbReference type="Proteomes" id="UP000886787"/>
    </source>
</evidence>
<dbReference type="Pfam" id="PF13692">
    <property type="entry name" value="Glyco_trans_1_4"/>
    <property type="match status" value="1"/>
</dbReference>
<dbReference type="EMBL" id="DVFW01000028">
    <property type="protein sequence ID" value="HIQ80875.1"/>
    <property type="molecule type" value="Genomic_DNA"/>
</dbReference>
<dbReference type="Gene3D" id="3.40.50.2000">
    <property type="entry name" value="Glycogen Phosphorylase B"/>
    <property type="match status" value="2"/>
</dbReference>
<evidence type="ECO:0000259" key="1">
    <source>
        <dbReference type="Pfam" id="PF13439"/>
    </source>
</evidence>
<dbReference type="CDD" id="cd03812">
    <property type="entry name" value="GT4_CapH-like"/>
    <property type="match status" value="1"/>
</dbReference>
<dbReference type="PANTHER" id="PTHR12526:SF637">
    <property type="entry name" value="GLYCOSYLTRANSFERASE EPSF-RELATED"/>
    <property type="match status" value="1"/>
</dbReference>
<evidence type="ECO:0000313" key="2">
    <source>
        <dbReference type="EMBL" id="HIQ80875.1"/>
    </source>
</evidence>
<dbReference type="InterPro" id="IPR028098">
    <property type="entry name" value="Glyco_trans_4-like_N"/>
</dbReference>